<evidence type="ECO:0000313" key="1">
    <source>
        <dbReference type="EMBL" id="EDS03910.1"/>
    </source>
</evidence>
<accession>B0MV28</accession>
<dbReference type="Proteomes" id="UP000005819">
    <property type="component" value="Unassembled WGS sequence"/>
</dbReference>
<keyword evidence="2" id="KW-1185">Reference proteome</keyword>
<dbReference type="EMBL" id="ABFK02000017">
    <property type="protein sequence ID" value="EDS03910.1"/>
    <property type="molecule type" value="Genomic_DNA"/>
</dbReference>
<protein>
    <submittedName>
        <fullName evidence="1">Uncharacterized protein</fullName>
    </submittedName>
</protein>
<gene>
    <name evidence="1" type="ORF">ALIPUT_00971</name>
</gene>
<evidence type="ECO:0000313" key="2">
    <source>
        <dbReference type="Proteomes" id="UP000005819"/>
    </source>
</evidence>
<reference evidence="1" key="1">
    <citation type="submission" date="2007-10" db="EMBL/GenBank/DDBJ databases">
        <authorList>
            <person name="Fulton L."/>
            <person name="Clifton S."/>
            <person name="Fulton B."/>
            <person name="Xu J."/>
            <person name="Minx P."/>
            <person name="Pepin K.H."/>
            <person name="Johnson M."/>
            <person name="Thiruvilangam P."/>
            <person name="Bhonagiri V."/>
            <person name="Nash W.E."/>
            <person name="Mardis E.R."/>
            <person name="Wilson R.K."/>
        </authorList>
    </citation>
    <scope>NUCLEOTIDE SEQUENCE [LARGE SCALE GENOMIC DNA]</scope>
    <source>
        <strain evidence="1">DSM 17216</strain>
    </source>
</reference>
<reference evidence="1" key="2">
    <citation type="submission" date="2013-09" db="EMBL/GenBank/DDBJ databases">
        <title>Draft genome sequence of Alistipes putredinis (DSM 17216).</title>
        <authorList>
            <person name="Sudarsanam P."/>
            <person name="Ley R."/>
            <person name="Guruge J."/>
            <person name="Turnbaugh P.J."/>
            <person name="Mahowald M."/>
            <person name="Liep D."/>
            <person name="Gordon J."/>
        </authorList>
    </citation>
    <scope>NUCLEOTIDE SEQUENCE</scope>
    <source>
        <strain evidence="1">DSM 17216</strain>
    </source>
</reference>
<dbReference type="AlphaFoldDB" id="B0MV28"/>
<name>B0MV28_9BACT</name>
<sequence length="94" mass="10742">MPNLEKNKAIALFSYLSIEYKNKKGWIRKIHPFESCFVRIKGLPHECKPNVYQRIATALASVPTSPTVILHGLAPACPFRLRGRRISLHDIILF</sequence>
<comment type="caution">
    <text evidence="1">The sequence shown here is derived from an EMBL/GenBank/DDBJ whole genome shotgun (WGS) entry which is preliminary data.</text>
</comment>
<dbReference type="HOGENOM" id="CLU_2379866_0_0_10"/>
<organism evidence="1 2">
    <name type="scientific">Alistipes putredinis DSM 17216</name>
    <dbReference type="NCBI Taxonomy" id="445970"/>
    <lineage>
        <taxon>Bacteria</taxon>
        <taxon>Pseudomonadati</taxon>
        <taxon>Bacteroidota</taxon>
        <taxon>Bacteroidia</taxon>
        <taxon>Bacteroidales</taxon>
        <taxon>Rikenellaceae</taxon>
        <taxon>Alistipes</taxon>
    </lineage>
</organism>
<proteinExistence type="predicted"/>